<protein>
    <submittedName>
        <fullName evidence="1">Uncharacterized protein</fullName>
    </submittedName>
</protein>
<proteinExistence type="predicted"/>
<organism evidence="1 2">
    <name type="scientific">Mycobacterium phage Bromden</name>
    <dbReference type="NCBI Taxonomy" id="2283252"/>
    <lineage>
        <taxon>Viruses</taxon>
        <taxon>Duplodnaviria</taxon>
        <taxon>Heunggongvirae</taxon>
        <taxon>Uroviricota</taxon>
        <taxon>Caudoviricetes</taxon>
        <taxon>Vilmaviridae</taxon>
        <taxon>Lclasvirinae</taxon>
        <taxon>Bromdenvirus</taxon>
        <taxon>Bromdenvirus bromden</taxon>
    </lineage>
</organism>
<reference evidence="2" key="1">
    <citation type="submission" date="2018-07" db="EMBL/GenBank/DDBJ databases">
        <authorList>
            <person name="Quirk P.G."/>
            <person name="Krulwich T.A."/>
        </authorList>
    </citation>
    <scope>NUCLEOTIDE SEQUENCE [LARGE SCALE GENOMIC DNA]</scope>
</reference>
<keyword evidence="2" id="KW-1185">Reference proteome</keyword>
<accession>A0A345MBM7</accession>
<gene>
    <name evidence="1" type="primary">93</name>
    <name evidence="1" type="ORF">SEA_BROMDEN_93</name>
</gene>
<dbReference type="RefSeq" id="YP_010013323.1">
    <property type="nucleotide sequence ID" value="NC_053510.1"/>
</dbReference>
<name>A0A345MBM7_9CAUD</name>
<dbReference type="Proteomes" id="UP000258832">
    <property type="component" value="Segment"/>
</dbReference>
<dbReference type="KEGG" id="vg:63209905"/>
<dbReference type="GeneID" id="63209905"/>
<evidence type="ECO:0000313" key="1">
    <source>
        <dbReference type="EMBL" id="AXH67898.1"/>
    </source>
</evidence>
<dbReference type="EMBL" id="MH576973">
    <property type="protein sequence ID" value="AXH67898.1"/>
    <property type="molecule type" value="Genomic_DNA"/>
</dbReference>
<evidence type="ECO:0000313" key="2">
    <source>
        <dbReference type="Proteomes" id="UP000258832"/>
    </source>
</evidence>
<sequence length="101" mass="11425">MRYTLLAGAKELALIMHEDGSVFRYNLGRRDGIVFYQDADHAAALNPGENLSWTYYGKTFDGMPALRAWWDYVRLPGGQGEREFAKRRVDKALADLLADVA</sequence>